<accession>A0AAC8Q1U9</accession>
<organism evidence="2 4">
    <name type="scientific">Archangium gephyra</name>
    <dbReference type="NCBI Taxonomy" id="48"/>
    <lineage>
        <taxon>Bacteria</taxon>
        <taxon>Pseudomonadati</taxon>
        <taxon>Myxococcota</taxon>
        <taxon>Myxococcia</taxon>
        <taxon>Myxococcales</taxon>
        <taxon>Cystobacterineae</taxon>
        <taxon>Archangiaceae</taxon>
        <taxon>Archangium</taxon>
    </lineage>
</organism>
<feature type="compositionally biased region" description="Basic and acidic residues" evidence="1">
    <location>
        <begin position="1"/>
        <end position="41"/>
    </location>
</feature>
<feature type="region of interest" description="Disordered" evidence="1">
    <location>
        <begin position="1"/>
        <end position="77"/>
    </location>
</feature>
<dbReference type="AlphaFoldDB" id="A0AAC8Q1U9"/>
<evidence type="ECO:0000313" key="4">
    <source>
        <dbReference type="Proteomes" id="UP000035579"/>
    </source>
</evidence>
<reference evidence="2 4" key="1">
    <citation type="submission" date="2015-05" db="EMBL/GenBank/DDBJ databases">
        <title>Genome assembly of Archangium gephyra DSM 2261.</title>
        <authorList>
            <person name="Sharma G."/>
            <person name="Subramanian S."/>
        </authorList>
    </citation>
    <scope>NUCLEOTIDE SEQUENCE [LARGE SCALE GENOMIC DNA]</scope>
    <source>
        <strain evidence="2 4">DSM 2261</strain>
    </source>
</reference>
<keyword evidence="5" id="KW-1185">Reference proteome</keyword>
<reference evidence="3 5" key="2">
    <citation type="submission" date="2018-08" db="EMBL/GenBank/DDBJ databases">
        <title>Genomic Encyclopedia of Archaeal and Bacterial Type Strains, Phase II (KMG-II): from individual species to whole genera.</title>
        <authorList>
            <person name="Goeker M."/>
        </authorList>
    </citation>
    <scope>NUCLEOTIDE SEQUENCE [LARGE SCALE GENOMIC DNA]</scope>
    <source>
        <strain evidence="3 5">DSM 2261</strain>
    </source>
</reference>
<protein>
    <submittedName>
        <fullName evidence="2">Uncharacterized protein</fullName>
    </submittedName>
</protein>
<dbReference type="EMBL" id="CP011509">
    <property type="protein sequence ID" value="AKI99387.1"/>
    <property type="molecule type" value="Genomic_DNA"/>
</dbReference>
<sequence>MAQNQDKPDKRIMNPRADQDAETLRKEARHEEENEERRDVVDSDVGIDGILEKGVGGRGADDSNVSKRESPPLKDNG</sequence>
<evidence type="ECO:0000256" key="1">
    <source>
        <dbReference type="SAM" id="MobiDB-lite"/>
    </source>
</evidence>
<gene>
    <name evidence="2" type="ORF">AA314_01014</name>
    <name evidence="3" type="ORF">ATI61_109410</name>
</gene>
<dbReference type="KEGG" id="age:AA314_01014"/>
<evidence type="ECO:0000313" key="2">
    <source>
        <dbReference type="EMBL" id="AKI99387.1"/>
    </source>
</evidence>
<proteinExistence type="predicted"/>
<feature type="compositionally biased region" description="Basic and acidic residues" evidence="1">
    <location>
        <begin position="59"/>
        <end position="77"/>
    </location>
</feature>
<dbReference type="EMBL" id="QUMU01000009">
    <property type="protein sequence ID" value="REG28066.1"/>
    <property type="molecule type" value="Genomic_DNA"/>
</dbReference>
<name>A0AAC8Q1U9_9BACT</name>
<evidence type="ECO:0000313" key="3">
    <source>
        <dbReference type="EMBL" id="REG28066.1"/>
    </source>
</evidence>
<dbReference type="RefSeq" id="WP_047854500.1">
    <property type="nucleotide sequence ID" value="NZ_CP011509.1"/>
</dbReference>
<evidence type="ECO:0000313" key="5">
    <source>
        <dbReference type="Proteomes" id="UP000256345"/>
    </source>
</evidence>
<dbReference type="Proteomes" id="UP000035579">
    <property type="component" value="Chromosome"/>
</dbReference>
<dbReference type="Proteomes" id="UP000256345">
    <property type="component" value="Unassembled WGS sequence"/>
</dbReference>